<dbReference type="Proteomes" id="UP001174136">
    <property type="component" value="Unassembled WGS sequence"/>
</dbReference>
<dbReference type="SUPFAM" id="SSF56672">
    <property type="entry name" value="DNA/RNA polymerases"/>
    <property type="match status" value="1"/>
</dbReference>
<evidence type="ECO:0000313" key="1">
    <source>
        <dbReference type="EMBL" id="KAK0145862.1"/>
    </source>
</evidence>
<dbReference type="PANTHER" id="PTHR47331">
    <property type="entry name" value="PHD-TYPE DOMAIN-CONTAINING PROTEIN"/>
    <property type="match status" value="1"/>
</dbReference>
<comment type="caution">
    <text evidence="1">The sequence shown here is derived from an EMBL/GenBank/DDBJ whole genome shotgun (WGS) entry which is preliminary data.</text>
</comment>
<reference evidence="1" key="1">
    <citation type="journal article" date="2023" name="Front. Mar. Sci.">
        <title>A new Merluccius polli reference genome to investigate the effects of global change in West African waters.</title>
        <authorList>
            <person name="Mateo J.L."/>
            <person name="Blanco-Fernandez C."/>
            <person name="Garcia-Vazquez E."/>
            <person name="Machado-Schiaffino G."/>
        </authorList>
    </citation>
    <scope>NUCLEOTIDE SEQUENCE</scope>
    <source>
        <strain evidence="1">C29</strain>
        <tissue evidence="1">Fin</tissue>
    </source>
</reference>
<evidence type="ECO:0000313" key="2">
    <source>
        <dbReference type="Proteomes" id="UP001174136"/>
    </source>
</evidence>
<keyword evidence="2" id="KW-1185">Reference proteome</keyword>
<dbReference type="PANTHER" id="PTHR47331:SF6">
    <property type="entry name" value="DOUBLECORTIN DOMAIN-CONTAINING PROTEIN"/>
    <property type="match status" value="1"/>
</dbReference>
<sequence length="795" mass="90278">MEKEIQQDEKNNWVAPLPFKSPRPLLPSNREQALSRLSSLWRTLSRNAEMKQQFSSLVTSLSYYISFVQRFSSFMGKLLENKHTEIAPPIDDAQEHWYLPFFGVYHPQKPGHIRVVFDSSAQQHGLSLNSVLLIGPDLNNTLLGVLLRFRKDLIAVTADIQQMFYGFLVSHYLRFLWHKDNDLSKEIQEYRMRVHIFGNSPSPAVATYGLRRAAQRGEARYGADTKQFVLRHFYVDDGLVSMPTDSAAIDLLKRTCASLAESNLKLHKIASNSVAVMRAFEPEELASGIRDLGLDNETLPVQRSLGLCWDINTDMFTFKVAVTDKPYTRRGMLSIVNSVFDPLGLATPVTIRGRLLLRELSSGVQDWDTPLPVEKVSTWEMWKSSFEELSSLHVPRCYVPMSLSKPIYTELCLFSDASNWAIGAVAYLRAVTKEGCCEVGFVMGKAKLSPQPEPTIPRLELCGAIPAVELAELILDELDHKPDAVKFYCDSKVVLGYIFNDSKRFFVYVHNRVHRIRQTTSREQWHYVPSEQNPADLATRSVAASQLMDTMWFKGPDFLYRPPKPETHEHFELLEPETDVDVRPQVTVLATHIEAKPLTSERFKRFSTWNSLLRAVCFLIHQCNRPHTPEELAAARRLIIETVQRDLFPGERAALQAKREIPNSSPLLTLDPYISDGLLRVGGHLRHSSLESEVKHPIILSKNSHVSKLLVEHHHIQVKHQGRQFREGAIRAAGLWIVAGKRLVSSILHHCVTCRKLRGKLGVQKMADLPPERLDTSPPFSYVGLDVFGPWTVVT</sequence>
<dbReference type="InterPro" id="IPR043502">
    <property type="entry name" value="DNA/RNA_pol_sf"/>
</dbReference>
<gene>
    <name evidence="1" type="ORF">N1851_015211</name>
</gene>
<dbReference type="EMBL" id="JAOPHQ010002712">
    <property type="protein sequence ID" value="KAK0145862.1"/>
    <property type="molecule type" value="Genomic_DNA"/>
</dbReference>
<evidence type="ECO:0008006" key="3">
    <source>
        <dbReference type="Google" id="ProtNLM"/>
    </source>
</evidence>
<dbReference type="Pfam" id="PF05380">
    <property type="entry name" value="Peptidase_A17"/>
    <property type="match status" value="1"/>
</dbReference>
<proteinExistence type="predicted"/>
<dbReference type="AlphaFoldDB" id="A0AA47MTN8"/>
<accession>A0AA47MTN8</accession>
<dbReference type="InterPro" id="IPR008042">
    <property type="entry name" value="Retrotrans_Pao"/>
</dbReference>
<name>A0AA47MTN8_MERPO</name>
<protein>
    <recommendedName>
        <fullName evidence="3">Integrase zinc-binding domain-containing protein</fullName>
    </recommendedName>
</protein>
<organism evidence="1 2">
    <name type="scientific">Merluccius polli</name>
    <name type="common">Benguela hake</name>
    <name type="synonym">Merluccius cadenati</name>
    <dbReference type="NCBI Taxonomy" id="89951"/>
    <lineage>
        <taxon>Eukaryota</taxon>
        <taxon>Metazoa</taxon>
        <taxon>Chordata</taxon>
        <taxon>Craniata</taxon>
        <taxon>Vertebrata</taxon>
        <taxon>Euteleostomi</taxon>
        <taxon>Actinopterygii</taxon>
        <taxon>Neopterygii</taxon>
        <taxon>Teleostei</taxon>
        <taxon>Neoteleostei</taxon>
        <taxon>Acanthomorphata</taxon>
        <taxon>Zeiogadaria</taxon>
        <taxon>Gadariae</taxon>
        <taxon>Gadiformes</taxon>
        <taxon>Gadoidei</taxon>
        <taxon>Merlucciidae</taxon>
        <taxon>Merluccius</taxon>
    </lineage>
</organism>